<dbReference type="PROSITE" id="PS50280">
    <property type="entry name" value="SET"/>
    <property type="match status" value="1"/>
</dbReference>
<dbReference type="EMBL" id="SKBQ01000063">
    <property type="protein sequence ID" value="TPX09733.1"/>
    <property type="molecule type" value="Genomic_DNA"/>
</dbReference>
<dbReference type="AlphaFoldDB" id="A0A507APP2"/>
<dbReference type="OrthoDB" id="438641at2759"/>
<keyword evidence="3" id="KW-1185">Reference proteome</keyword>
<evidence type="ECO:0000313" key="3">
    <source>
        <dbReference type="Proteomes" id="UP000319257"/>
    </source>
</evidence>
<dbReference type="CDD" id="cd20071">
    <property type="entry name" value="SET_SMYD"/>
    <property type="match status" value="1"/>
</dbReference>
<accession>A0A507APP2</accession>
<dbReference type="InterPro" id="IPR001214">
    <property type="entry name" value="SET_dom"/>
</dbReference>
<evidence type="ECO:0000313" key="2">
    <source>
        <dbReference type="EMBL" id="TPX09733.1"/>
    </source>
</evidence>
<organism evidence="2 3">
    <name type="scientific">Thyridium curvatum</name>
    <dbReference type="NCBI Taxonomy" id="1093900"/>
    <lineage>
        <taxon>Eukaryota</taxon>
        <taxon>Fungi</taxon>
        <taxon>Dikarya</taxon>
        <taxon>Ascomycota</taxon>
        <taxon>Pezizomycotina</taxon>
        <taxon>Sordariomycetes</taxon>
        <taxon>Sordariomycetidae</taxon>
        <taxon>Thyridiales</taxon>
        <taxon>Thyridiaceae</taxon>
        <taxon>Thyridium</taxon>
    </lineage>
</organism>
<dbReference type="GeneID" id="41976519"/>
<dbReference type="Gene3D" id="2.170.270.10">
    <property type="entry name" value="SET domain"/>
    <property type="match status" value="1"/>
</dbReference>
<dbReference type="InterPro" id="IPR053185">
    <property type="entry name" value="SET_domain_protein"/>
</dbReference>
<dbReference type="SMART" id="SM00317">
    <property type="entry name" value="SET"/>
    <property type="match status" value="1"/>
</dbReference>
<gene>
    <name evidence="2" type="ORF">E0L32_009072</name>
</gene>
<dbReference type="PANTHER" id="PTHR47332">
    <property type="entry name" value="SET DOMAIN-CONTAINING PROTEIN 5"/>
    <property type="match status" value="1"/>
</dbReference>
<dbReference type="Pfam" id="PF00856">
    <property type="entry name" value="SET"/>
    <property type="match status" value="1"/>
</dbReference>
<feature type="domain" description="SET" evidence="1">
    <location>
        <begin position="34"/>
        <end position="179"/>
    </location>
</feature>
<dbReference type="InterPro" id="IPR011990">
    <property type="entry name" value="TPR-like_helical_dom_sf"/>
</dbReference>
<dbReference type="SUPFAM" id="SSF48452">
    <property type="entry name" value="TPR-like"/>
    <property type="match status" value="1"/>
</dbReference>
<proteinExistence type="predicted"/>
<dbReference type="RefSeq" id="XP_030991444.1">
    <property type="nucleotide sequence ID" value="XM_031143997.1"/>
</dbReference>
<dbReference type="InterPro" id="IPR046341">
    <property type="entry name" value="SET_dom_sf"/>
</dbReference>
<comment type="caution">
    <text evidence="2">The sequence shown here is derived from an EMBL/GenBank/DDBJ whole genome shotgun (WGS) entry which is preliminary data.</text>
</comment>
<dbReference type="SUPFAM" id="SSF82199">
    <property type="entry name" value="SET domain"/>
    <property type="match status" value="1"/>
</dbReference>
<dbReference type="Proteomes" id="UP000319257">
    <property type="component" value="Unassembled WGS sequence"/>
</dbReference>
<sequence length="317" mass="35466">MITTRQAAESALPVFRSAFAAPPLFTSDRLGDRPVWEVRDIEGKGKGVVAIRKIARGEVFMVDYASVLADVKFPMKINRKIGRKLLDSAVDRLPDPQKILALGKSSNSKAPASEDVLRTNTFSTTVDGIEYMVLFPTVSRINHACNPSAFTRIIGKTLSTRVVAFRDIEPGEEITISYTEFGLLYKERQKTLLRRWGFKCSCDLCSASRDEIAASDSRRTRITEIREEVFQAIGKKDFIEAIDLYKELMDLVKKEQLVSHWGEHYEVLARLHAAVGDKAGAINYAKLAVETLTKYGGMEIYESITELEELLAGYESA</sequence>
<dbReference type="Gene3D" id="1.25.40.10">
    <property type="entry name" value="Tetratricopeptide repeat domain"/>
    <property type="match status" value="1"/>
</dbReference>
<protein>
    <recommendedName>
        <fullName evidence="1">SET domain-containing protein</fullName>
    </recommendedName>
</protein>
<dbReference type="PANTHER" id="PTHR47332:SF6">
    <property type="entry name" value="SET DOMAIN-CONTAINING PROTEIN"/>
    <property type="match status" value="1"/>
</dbReference>
<evidence type="ECO:0000259" key="1">
    <source>
        <dbReference type="PROSITE" id="PS50280"/>
    </source>
</evidence>
<name>A0A507APP2_9PEZI</name>
<dbReference type="STRING" id="1093900.A0A507APP2"/>
<reference evidence="2 3" key="1">
    <citation type="submission" date="2019-06" db="EMBL/GenBank/DDBJ databases">
        <title>Draft genome sequence of the filamentous fungus Phialemoniopsis curvata isolated from diesel fuel.</title>
        <authorList>
            <person name="Varaljay V.A."/>
            <person name="Lyon W.J."/>
            <person name="Crouch A.L."/>
            <person name="Drake C.E."/>
            <person name="Hollomon J.M."/>
            <person name="Nadeau L.J."/>
            <person name="Nunn H.S."/>
            <person name="Stevenson B.S."/>
            <person name="Bojanowski C.L."/>
            <person name="Crookes-Goodson W.J."/>
        </authorList>
    </citation>
    <scope>NUCLEOTIDE SEQUENCE [LARGE SCALE GENOMIC DNA]</scope>
    <source>
        <strain evidence="2 3">D216</strain>
    </source>
</reference>
<dbReference type="InParanoid" id="A0A507APP2"/>